<name>A0A1L3GJG6_SYNAC</name>
<evidence type="ECO:0000313" key="3">
    <source>
        <dbReference type="Proteomes" id="UP000182264"/>
    </source>
</evidence>
<protein>
    <recommendedName>
        <fullName evidence="4">PTS system mannose/fructose/sorbose family IID component</fullName>
    </recommendedName>
</protein>
<dbReference type="Proteomes" id="UP000182264">
    <property type="component" value="Chromosome"/>
</dbReference>
<keyword evidence="1" id="KW-0812">Transmembrane</keyword>
<dbReference type="InterPro" id="IPR004704">
    <property type="entry name" value="PTS_IID_man"/>
</dbReference>
<gene>
    <name evidence="2" type="ORF">A7E75_14365</name>
</gene>
<dbReference type="GO" id="GO:0005886">
    <property type="term" value="C:plasma membrane"/>
    <property type="evidence" value="ECO:0007669"/>
    <property type="project" value="TreeGrafter"/>
</dbReference>
<dbReference type="GO" id="GO:0009401">
    <property type="term" value="P:phosphoenolpyruvate-dependent sugar phosphotransferase system"/>
    <property type="evidence" value="ECO:0007669"/>
    <property type="project" value="InterPro"/>
</dbReference>
<dbReference type="PROSITE" id="PS51108">
    <property type="entry name" value="PTS_EIID"/>
    <property type="match status" value="1"/>
</dbReference>
<keyword evidence="1" id="KW-0472">Membrane</keyword>
<accession>A0A1L3GJG6</accession>
<dbReference type="STRING" id="29542.A6070_08400"/>
<organism evidence="2 3">
    <name type="scientific">Syntrophotalea acetylenica</name>
    <name type="common">Pelobacter acetylenicus</name>
    <dbReference type="NCBI Taxonomy" id="29542"/>
    <lineage>
        <taxon>Bacteria</taxon>
        <taxon>Pseudomonadati</taxon>
        <taxon>Thermodesulfobacteriota</taxon>
        <taxon>Desulfuromonadia</taxon>
        <taxon>Desulfuromonadales</taxon>
        <taxon>Syntrophotaleaceae</taxon>
        <taxon>Syntrophotalea</taxon>
    </lineage>
</organism>
<dbReference type="PANTHER" id="PTHR32502:SF23">
    <property type="entry name" value="TRANSPORT PROTEIN, PTS SYSTEM"/>
    <property type="match status" value="1"/>
</dbReference>
<feature type="transmembrane region" description="Helical" evidence="1">
    <location>
        <begin position="121"/>
        <end position="145"/>
    </location>
</feature>
<dbReference type="Pfam" id="PF03613">
    <property type="entry name" value="EIID-AGA"/>
    <property type="match status" value="1"/>
</dbReference>
<evidence type="ECO:0008006" key="4">
    <source>
        <dbReference type="Google" id="ProtNLM"/>
    </source>
</evidence>
<dbReference type="RefSeq" id="WP_072287898.1">
    <property type="nucleotide sequence ID" value="NZ_CP015518.1"/>
</dbReference>
<evidence type="ECO:0000256" key="1">
    <source>
        <dbReference type="SAM" id="Phobius"/>
    </source>
</evidence>
<proteinExistence type="predicted"/>
<evidence type="ECO:0000313" key="2">
    <source>
        <dbReference type="EMBL" id="APG26059.1"/>
    </source>
</evidence>
<dbReference type="PANTHER" id="PTHR32502">
    <property type="entry name" value="N-ACETYLGALACTOSAMINE PERMEASE II COMPONENT-RELATED"/>
    <property type="match status" value="1"/>
</dbReference>
<keyword evidence="1" id="KW-1133">Transmembrane helix</keyword>
<dbReference type="InterPro" id="IPR050303">
    <property type="entry name" value="GatZ_KbaZ_carbometab"/>
</dbReference>
<dbReference type="AlphaFoldDB" id="A0A1L3GJG6"/>
<dbReference type="EMBL" id="CP015518">
    <property type="protein sequence ID" value="APG26059.1"/>
    <property type="molecule type" value="Genomic_DNA"/>
</dbReference>
<reference evidence="2 3" key="1">
    <citation type="journal article" date="2017" name="Genome Announc.">
        <title>Complete Genome Sequences of Two Acetylene-Fermenting Pelobacter acetylenicus Strains.</title>
        <authorList>
            <person name="Sutton J.M."/>
            <person name="Baesman S.M."/>
            <person name="Fierst J.L."/>
            <person name="Poret-Peterson A.T."/>
            <person name="Oremland R.S."/>
            <person name="Dunlap D.S."/>
            <person name="Akob D.M."/>
        </authorList>
    </citation>
    <scope>NUCLEOTIDE SEQUENCE [LARGE SCALE GENOMIC DNA]</scope>
    <source>
        <strain evidence="2 3">DSM 3247</strain>
    </source>
</reference>
<keyword evidence="3" id="KW-1185">Reference proteome</keyword>
<sequence length="197" mass="22068">MALSRKITGWILWRVALRGWFLQASWNFGRMQNLGFLFALFPGLRVLYQGADLQRVCRRHLDYFNTHPVLALPVLGASLHLEERISQGQAPEMEVAEFKSVLAGPCAAMGDSFFWGTLRPLAASIAVGLALAGFWWSVAVFLLLYNAPSCGLRIYGFWQDTGEVTELSTSCIDGVCRILLTVCAPFWSWFWEGCRPG</sequence>